<dbReference type="AlphaFoldDB" id="A0AAF5D0J0"/>
<proteinExistence type="predicted"/>
<organism evidence="2 3">
    <name type="scientific">Strongyloides stercoralis</name>
    <name type="common">Threadworm</name>
    <dbReference type="NCBI Taxonomy" id="6248"/>
    <lineage>
        <taxon>Eukaryota</taxon>
        <taxon>Metazoa</taxon>
        <taxon>Ecdysozoa</taxon>
        <taxon>Nematoda</taxon>
        <taxon>Chromadorea</taxon>
        <taxon>Rhabditida</taxon>
        <taxon>Tylenchina</taxon>
        <taxon>Panagrolaimomorpha</taxon>
        <taxon>Strongyloidoidea</taxon>
        <taxon>Strongyloididae</taxon>
        <taxon>Strongyloides</taxon>
    </lineage>
</organism>
<feature type="transmembrane region" description="Helical" evidence="1">
    <location>
        <begin position="67"/>
        <end position="92"/>
    </location>
</feature>
<keyword evidence="1" id="KW-0472">Membrane</keyword>
<protein>
    <recommendedName>
        <fullName evidence="4">Serpentine receptor class gamma</fullName>
    </recommendedName>
</protein>
<reference evidence="3" key="1">
    <citation type="submission" date="2024-02" db="UniProtKB">
        <authorList>
            <consortium name="WormBaseParasite"/>
        </authorList>
    </citation>
    <scope>IDENTIFICATION</scope>
</reference>
<keyword evidence="2" id="KW-1185">Reference proteome</keyword>
<keyword evidence="1" id="KW-1133">Transmembrane helix</keyword>
<feature type="transmembrane region" description="Helical" evidence="1">
    <location>
        <begin position="104"/>
        <end position="127"/>
    </location>
</feature>
<keyword evidence="1" id="KW-0812">Transmembrane</keyword>
<evidence type="ECO:0000313" key="2">
    <source>
        <dbReference type="Proteomes" id="UP000035681"/>
    </source>
</evidence>
<dbReference type="Proteomes" id="UP000035681">
    <property type="component" value="Unplaced"/>
</dbReference>
<name>A0AAF5D0J0_STRER</name>
<evidence type="ECO:0000256" key="1">
    <source>
        <dbReference type="SAM" id="Phobius"/>
    </source>
</evidence>
<feature type="transmembrane region" description="Helical" evidence="1">
    <location>
        <begin position="28"/>
        <end position="47"/>
    </location>
</feature>
<sequence length="128" mass="15016">KYQTVNCNRVYNNYINPKIALLVEIKNLLFLLIIILISLILNILTLIKRKFMKENLKKLKIKSNIELSTTLYIIINFMGMFLIFINNVIAIIGEILVFDELKVLSIQLFPFLFDIATLLYTPIFVTFR</sequence>
<accession>A0AAF5D0J0</accession>
<dbReference type="WBParaSite" id="TCONS_00004626.p1">
    <property type="protein sequence ID" value="TCONS_00004626.p1"/>
    <property type="gene ID" value="XLOC_002379"/>
</dbReference>
<evidence type="ECO:0000313" key="3">
    <source>
        <dbReference type="WBParaSite" id="TCONS_00004626.p1"/>
    </source>
</evidence>
<evidence type="ECO:0008006" key="4">
    <source>
        <dbReference type="Google" id="ProtNLM"/>
    </source>
</evidence>